<reference evidence="7 8" key="1">
    <citation type="journal article" date="2020" name="ISME J.">
        <title>Uncovering the hidden diversity of litter-decomposition mechanisms in mushroom-forming fungi.</title>
        <authorList>
            <person name="Floudas D."/>
            <person name="Bentzer J."/>
            <person name="Ahren D."/>
            <person name="Johansson T."/>
            <person name="Persson P."/>
            <person name="Tunlid A."/>
        </authorList>
    </citation>
    <scope>NUCLEOTIDE SEQUENCE [LARGE SCALE GENOMIC DNA]</scope>
    <source>
        <strain evidence="7 8">CBS 146.42</strain>
    </source>
</reference>
<dbReference type="PROSITE" id="PS01360">
    <property type="entry name" value="ZF_MYND_1"/>
    <property type="match status" value="1"/>
</dbReference>
<keyword evidence="8" id="KW-1185">Reference proteome</keyword>
<feature type="region of interest" description="Disordered" evidence="5">
    <location>
        <begin position="43"/>
        <end position="96"/>
    </location>
</feature>
<feature type="domain" description="MYND-type" evidence="6">
    <location>
        <begin position="665"/>
        <end position="701"/>
    </location>
</feature>
<keyword evidence="2 4" id="KW-0863">Zinc-finger</keyword>
<evidence type="ECO:0000256" key="1">
    <source>
        <dbReference type="ARBA" id="ARBA00022723"/>
    </source>
</evidence>
<feature type="region of interest" description="Disordered" evidence="5">
    <location>
        <begin position="717"/>
        <end position="741"/>
    </location>
</feature>
<sequence>MLVDGVEFDDTLSKLVANLQEVGASQRKIRQILRELKIRALSDPVMDDSDSSSETSNSDEQSPDDELGDDNDHGRDEYLDNSYSGGYSDHGYSDDSEDGSDYYCAFDCFEFSREDTIHILRGMQVNITPDTKLDVSLLDFGLRDALRSARANVKFSFEFDPSALPFWNHEKGGVAEAFNVARQGIPSQEYLDLVEKDGIDCVRFVDEKRLRVLGIWITSIRDFDGKPIVPMTYSVVNGTTEKILKDRVSKLFNTKKGHTEMALTIVEQRLLEIYLADNQTNLSSWYDPGELEDDDEYTFSFILPLGPVAPEDLQWICQRNRCSRCEKTMGPEAFPYIYSNAQYCSQRKCHILLRRPYPALAYGPFILWIPECENKSAELYLRINKPEKAGRDSQIPMFLPSGRLNPSYELEEAYFENGFVDPEEELQRDDLIYILRGMKINIPPWTRLSARKLEARLKLALDAAQRYPDLFLDAGRVELDQFPRWDEKASSLSKAFDLPERNSFTTLQDNGEMTMTSVCGYLSRFIKCIDETGADTAIFDSENHRVLVVKVIRVYAINKETIPLFLVAFKVIQGLCRQQDILEEVYSEKGPKGIIFIPMPQLEQQLLEFYLEHNHDRLLANRTIPESVMLPVNKLSNQGYNFGFILPLGDISSKELRGLNESAGCRLCGEKTKSKCAACKNVEYCGKACQTADWKKHKPFCHAITSGLWHRIELSPKPPSVQRASSKPGSDPVVERPPENPYSDNYHVLKFERPTGTKGPASKQVILVSDVVKSFTLYCYGADNGMVFEDVVDTFDKNVDRKVMYRWAKRVGDWEWKTCLKCVPDGLRTW</sequence>
<evidence type="ECO:0000256" key="5">
    <source>
        <dbReference type="SAM" id="MobiDB-lite"/>
    </source>
</evidence>
<evidence type="ECO:0000256" key="4">
    <source>
        <dbReference type="PROSITE-ProRule" id="PRU00134"/>
    </source>
</evidence>
<keyword evidence="3" id="KW-0862">Zinc</keyword>
<evidence type="ECO:0000313" key="7">
    <source>
        <dbReference type="EMBL" id="KAF5363513.1"/>
    </source>
</evidence>
<dbReference type="AlphaFoldDB" id="A0A8H5GEQ9"/>
<dbReference type="PROSITE" id="PS50865">
    <property type="entry name" value="ZF_MYND_2"/>
    <property type="match status" value="1"/>
</dbReference>
<dbReference type="GO" id="GO:0008270">
    <property type="term" value="F:zinc ion binding"/>
    <property type="evidence" value="ECO:0007669"/>
    <property type="project" value="UniProtKB-KW"/>
</dbReference>
<evidence type="ECO:0000256" key="2">
    <source>
        <dbReference type="ARBA" id="ARBA00022771"/>
    </source>
</evidence>
<name>A0A8H5GEQ9_9AGAR</name>
<gene>
    <name evidence="7" type="ORF">D9756_000976</name>
</gene>
<comment type="caution">
    <text evidence="7">The sequence shown here is derived from an EMBL/GenBank/DDBJ whole genome shotgun (WGS) entry which is preliminary data.</text>
</comment>
<organism evidence="7 8">
    <name type="scientific">Leucocoprinus leucothites</name>
    <dbReference type="NCBI Taxonomy" id="201217"/>
    <lineage>
        <taxon>Eukaryota</taxon>
        <taxon>Fungi</taxon>
        <taxon>Dikarya</taxon>
        <taxon>Basidiomycota</taxon>
        <taxon>Agaricomycotina</taxon>
        <taxon>Agaricomycetes</taxon>
        <taxon>Agaricomycetidae</taxon>
        <taxon>Agaricales</taxon>
        <taxon>Agaricineae</taxon>
        <taxon>Agaricaceae</taxon>
        <taxon>Leucocoprinus</taxon>
    </lineage>
</organism>
<proteinExistence type="predicted"/>
<accession>A0A8H5GEQ9</accession>
<dbReference type="OrthoDB" id="341421at2759"/>
<evidence type="ECO:0000259" key="6">
    <source>
        <dbReference type="PROSITE" id="PS50865"/>
    </source>
</evidence>
<evidence type="ECO:0000313" key="8">
    <source>
        <dbReference type="Proteomes" id="UP000559027"/>
    </source>
</evidence>
<dbReference type="Pfam" id="PF01753">
    <property type="entry name" value="zf-MYND"/>
    <property type="match status" value="1"/>
</dbReference>
<dbReference type="Gene3D" id="6.10.140.2220">
    <property type="match status" value="1"/>
</dbReference>
<dbReference type="InterPro" id="IPR002893">
    <property type="entry name" value="Znf_MYND"/>
</dbReference>
<protein>
    <recommendedName>
        <fullName evidence="6">MYND-type domain-containing protein</fullName>
    </recommendedName>
</protein>
<dbReference type="SUPFAM" id="SSF144232">
    <property type="entry name" value="HIT/MYND zinc finger-like"/>
    <property type="match status" value="1"/>
</dbReference>
<evidence type="ECO:0000256" key="3">
    <source>
        <dbReference type="ARBA" id="ARBA00022833"/>
    </source>
</evidence>
<dbReference type="EMBL" id="JAACJO010000001">
    <property type="protein sequence ID" value="KAF5363513.1"/>
    <property type="molecule type" value="Genomic_DNA"/>
</dbReference>
<keyword evidence="1" id="KW-0479">Metal-binding</keyword>
<dbReference type="Proteomes" id="UP000559027">
    <property type="component" value="Unassembled WGS sequence"/>
</dbReference>